<dbReference type="GO" id="GO:0004725">
    <property type="term" value="F:protein tyrosine phosphatase activity"/>
    <property type="evidence" value="ECO:0007669"/>
    <property type="project" value="UniProtKB-UniRule"/>
</dbReference>
<evidence type="ECO:0000256" key="2">
    <source>
        <dbReference type="ARBA" id="ARBA00013064"/>
    </source>
</evidence>
<dbReference type="GO" id="GO:0051301">
    <property type="term" value="P:cell division"/>
    <property type="evidence" value="ECO:0007669"/>
    <property type="project" value="UniProtKB-UniRule"/>
</dbReference>
<dbReference type="GO" id="GO:0010971">
    <property type="term" value="P:positive regulation of G2/M transition of mitotic cell cycle"/>
    <property type="evidence" value="ECO:0007669"/>
    <property type="project" value="TreeGrafter"/>
</dbReference>
<feature type="compositionally biased region" description="Polar residues" evidence="11">
    <location>
        <begin position="235"/>
        <end position="249"/>
    </location>
</feature>
<evidence type="ECO:0000256" key="7">
    <source>
        <dbReference type="ARBA" id="ARBA00023306"/>
    </source>
</evidence>
<dbReference type="EMBL" id="KV453841">
    <property type="protein sequence ID" value="ODV91599.1"/>
    <property type="molecule type" value="Genomic_DNA"/>
</dbReference>
<feature type="region of interest" description="Disordered" evidence="11">
    <location>
        <begin position="1"/>
        <end position="30"/>
    </location>
</feature>
<proteinExistence type="inferred from homology"/>
<feature type="region of interest" description="Disordered" evidence="11">
    <location>
        <begin position="220"/>
        <end position="249"/>
    </location>
</feature>
<dbReference type="SUPFAM" id="SSF52821">
    <property type="entry name" value="Rhodanese/Cell cycle control phosphatase"/>
    <property type="match status" value="1"/>
</dbReference>
<evidence type="ECO:0000256" key="8">
    <source>
        <dbReference type="ARBA" id="ARBA00051722"/>
    </source>
</evidence>
<dbReference type="InterPro" id="IPR036873">
    <property type="entry name" value="Rhodanese-like_dom_sf"/>
</dbReference>
<dbReference type="PANTHER" id="PTHR10828">
    <property type="entry name" value="M-PHASE INDUCER PHOSPHATASE DUAL SPECIFICITY PHOSPHATASE CDC25"/>
    <property type="match status" value="1"/>
</dbReference>
<dbReference type="PROSITE" id="PS50206">
    <property type="entry name" value="RHODANESE_3"/>
    <property type="match status" value="1"/>
</dbReference>
<accession>A0A1E4TIP0</accession>
<keyword evidence="7 10" id="KW-0131">Cell cycle</keyword>
<keyword evidence="14" id="KW-1185">Reference proteome</keyword>
<evidence type="ECO:0000256" key="6">
    <source>
        <dbReference type="ARBA" id="ARBA00022912"/>
    </source>
</evidence>
<keyword evidence="4 10" id="KW-0498">Mitosis</keyword>
<dbReference type="GO" id="GO:0000086">
    <property type="term" value="P:G2/M transition of mitotic cell cycle"/>
    <property type="evidence" value="ECO:0007669"/>
    <property type="project" value="TreeGrafter"/>
</dbReference>
<gene>
    <name evidence="13" type="ORF">CANCADRAFT_55441</name>
</gene>
<dbReference type="OrthoDB" id="26523at2759"/>
<evidence type="ECO:0000256" key="1">
    <source>
        <dbReference type="ARBA" id="ARBA00011065"/>
    </source>
</evidence>
<name>A0A1E4TIP0_9ASCO</name>
<dbReference type="PANTHER" id="PTHR10828:SF17">
    <property type="entry name" value="PROTEIN-TYROSINE-PHOSPHATASE"/>
    <property type="match status" value="1"/>
</dbReference>
<dbReference type="EC" id="3.1.3.48" evidence="2 10"/>
<evidence type="ECO:0000256" key="10">
    <source>
        <dbReference type="RuleBase" id="RU368028"/>
    </source>
</evidence>
<dbReference type="Proteomes" id="UP000095023">
    <property type="component" value="Unassembled WGS sequence"/>
</dbReference>
<protein>
    <recommendedName>
        <fullName evidence="9 10">M-phase inducer phosphatase</fullName>
        <ecNumber evidence="2 10">3.1.3.48</ecNumber>
    </recommendedName>
</protein>
<evidence type="ECO:0000259" key="12">
    <source>
        <dbReference type="PROSITE" id="PS50206"/>
    </source>
</evidence>
<keyword evidence="5 10" id="KW-0378">Hydrolase</keyword>
<keyword evidence="6 10" id="KW-0904">Protein phosphatase</keyword>
<evidence type="ECO:0000256" key="9">
    <source>
        <dbReference type="ARBA" id="ARBA00067190"/>
    </source>
</evidence>
<dbReference type="SMART" id="SM00450">
    <property type="entry name" value="RHOD"/>
    <property type="match status" value="1"/>
</dbReference>
<keyword evidence="3 10" id="KW-0132">Cell division</keyword>
<dbReference type="InterPro" id="IPR000751">
    <property type="entry name" value="MPI_Phosphatase"/>
</dbReference>
<sequence length="539" mass="60426">MSSQSLNPPSDGIPQFHSNRSSVSSLPSLSRSSTLASSLTTIHALDEEEDANENADLTISLDTQSPSLWPSRSSSLSAMVHRHSFSSQSCDSPASLLAADISENFCLALDVARPAPKRSLTQSFTLHASKNAEEHAPGPLSPISKYSLPHPSSKFLRQPLKPIYSSLSNIANAPSSRRFSKSSSFSRHSTSSLFSSLSHHNSRSSTIGEDELAEIFHSPKTTPVSGRKREINDIGSCSPSDGSPFSNSGSPINSFRRARPTLTINQPVADSSAGYKLNPAFKRSSKFRRTQSMFQHPQDLLSARKPTDLKQPAEPASFFQNSDTEYRHILPSEQKEGEPFRRITCETLIRVLDGHYKEHYDGVQIVDCRFEYEYAGGHIFGAINANSKEDVEKLLLRNPSGSKTLLVFHCEYSAWRAPLIARYLRELDREMNRHRYPYLHYPEIYVLLGGYSSFFKDHRHRCYPQKYVEMDHSSHTQACEREMHRFKSSMQLGRSQSYAAPSTNWFEGGDDENHNGHADHCSTTPIMARRRLRRGTGLL</sequence>
<evidence type="ECO:0000256" key="11">
    <source>
        <dbReference type="SAM" id="MobiDB-lite"/>
    </source>
</evidence>
<comment type="catalytic activity">
    <reaction evidence="8 10">
        <text>O-phospho-L-tyrosyl-[protein] + H2O = L-tyrosyl-[protein] + phosphate</text>
        <dbReference type="Rhea" id="RHEA:10684"/>
        <dbReference type="Rhea" id="RHEA-COMP:10136"/>
        <dbReference type="Rhea" id="RHEA-COMP:20101"/>
        <dbReference type="ChEBI" id="CHEBI:15377"/>
        <dbReference type="ChEBI" id="CHEBI:43474"/>
        <dbReference type="ChEBI" id="CHEBI:46858"/>
        <dbReference type="ChEBI" id="CHEBI:61978"/>
        <dbReference type="EC" id="3.1.3.48"/>
    </reaction>
</comment>
<evidence type="ECO:0000256" key="4">
    <source>
        <dbReference type="ARBA" id="ARBA00022776"/>
    </source>
</evidence>
<dbReference type="Gene3D" id="3.40.250.10">
    <property type="entry name" value="Rhodanese-like domain"/>
    <property type="match status" value="1"/>
</dbReference>
<dbReference type="GO" id="GO:0005634">
    <property type="term" value="C:nucleus"/>
    <property type="evidence" value="ECO:0007669"/>
    <property type="project" value="TreeGrafter"/>
</dbReference>
<comment type="function">
    <text evidence="10">Tyrosine protein phosphatase which functions as a dosage-dependent inducer of mitotic progression.</text>
</comment>
<dbReference type="CDD" id="cd01530">
    <property type="entry name" value="Cdc25"/>
    <property type="match status" value="1"/>
</dbReference>
<dbReference type="AlphaFoldDB" id="A0A1E4TIP0"/>
<dbReference type="GO" id="GO:0005737">
    <property type="term" value="C:cytoplasm"/>
    <property type="evidence" value="ECO:0007669"/>
    <property type="project" value="TreeGrafter"/>
</dbReference>
<feature type="domain" description="Rhodanese" evidence="12">
    <location>
        <begin position="359"/>
        <end position="463"/>
    </location>
</feature>
<dbReference type="GO" id="GO:0110032">
    <property type="term" value="P:positive regulation of G2/MI transition of meiotic cell cycle"/>
    <property type="evidence" value="ECO:0007669"/>
    <property type="project" value="TreeGrafter"/>
</dbReference>
<evidence type="ECO:0000313" key="13">
    <source>
        <dbReference type="EMBL" id="ODV91599.1"/>
    </source>
</evidence>
<organism evidence="13 14">
    <name type="scientific">Tortispora caseinolytica NRRL Y-17796</name>
    <dbReference type="NCBI Taxonomy" id="767744"/>
    <lineage>
        <taxon>Eukaryota</taxon>
        <taxon>Fungi</taxon>
        <taxon>Dikarya</taxon>
        <taxon>Ascomycota</taxon>
        <taxon>Saccharomycotina</taxon>
        <taxon>Trigonopsidomycetes</taxon>
        <taxon>Trigonopsidales</taxon>
        <taxon>Trigonopsidaceae</taxon>
        <taxon>Tortispora</taxon>
    </lineage>
</organism>
<dbReference type="Pfam" id="PF00581">
    <property type="entry name" value="Rhodanese"/>
    <property type="match status" value="1"/>
</dbReference>
<evidence type="ECO:0000313" key="14">
    <source>
        <dbReference type="Proteomes" id="UP000095023"/>
    </source>
</evidence>
<evidence type="ECO:0000256" key="3">
    <source>
        <dbReference type="ARBA" id="ARBA00022618"/>
    </source>
</evidence>
<feature type="compositionally biased region" description="Low complexity" evidence="11">
    <location>
        <begin position="18"/>
        <end position="30"/>
    </location>
</feature>
<reference evidence="14" key="1">
    <citation type="submission" date="2016-02" db="EMBL/GenBank/DDBJ databases">
        <title>Comparative genomics of biotechnologically important yeasts.</title>
        <authorList>
            <consortium name="DOE Joint Genome Institute"/>
            <person name="Riley R."/>
            <person name="Haridas S."/>
            <person name="Wolfe K.H."/>
            <person name="Lopes M.R."/>
            <person name="Hittinger C.T."/>
            <person name="Goker M."/>
            <person name="Salamov A."/>
            <person name="Wisecaver J."/>
            <person name="Long T.M."/>
            <person name="Aerts A.L."/>
            <person name="Barry K."/>
            <person name="Choi C."/>
            <person name="Clum A."/>
            <person name="Coughlan A.Y."/>
            <person name="Deshpande S."/>
            <person name="Douglass A.P."/>
            <person name="Hanson S.J."/>
            <person name="Klenk H.-P."/>
            <person name="Labutti K."/>
            <person name="Lapidus A."/>
            <person name="Lindquist E."/>
            <person name="Lipzen A."/>
            <person name="Meier-Kolthoff J.P."/>
            <person name="Ohm R.A."/>
            <person name="Otillar R.P."/>
            <person name="Pangilinan J."/>
            <person name="Peng Y."/>
            <person name="Rokas A."/>
            <person name="Rosa C.A."/>
            <person name="Scheuner C."/>
            <person name="Sibirny A.A."/>
            <person name="Slot J.C."/>
            <person name="Stielow J.B."/>
            <person name="Sun H."/>
            <person name="Kurtzman C.P."/>
            <person name="Blackwell M."/>
            <person name="Jeffries T.W."/>
            <person name="Grigoriev I.V."/>
        </authorList>
    </citation>
    <scope>NUCLEOTIDE SEQUENCE [LARGE SCALE GENOMIC DNA]</scope>
    <source>
        <strain evidence="14">NRRL Y-17796</strain>
    </source>
</reference>
<evidence type="ECO:0000256" key="5">
    <source>
        <dbReference type="ARBA" id="ARBA00022801"/>
    </source>
</evidence>
<dbReference type="PRINTS" id="PR00716">
    <property type="entry name" value="MPIPHPHTASE"/>
</dbReference>
<comment type="similarity">
    <text evidence="1 10">Belongs to the MPI phosphatase family.</text>
</comment>
<dbReference type="InterPro" id="IPR001763">
    <property type="entry name" value="Rhodanese-like_dom"/>
</dbReference>
<dbReference type="FunFam" id="3.40.250.10:FF:000021">
    <property type="entry name" value="M-phase inducer phosphatase cdc-25.2"/>
    <property type="match status" value="1"/>
</dbReference>